<name>A0A1Y2D5M4_9PEZI</name>
<dbReference type="InterPro" id="IPR044553">
    <property type="entry name" value="Bbox1_ANCHR"/>
</dbReference>
<dbReference type="PANTHER" id="PTHR46603:SF1">
    <property type="entry name" value="ABSCISSION_NOCUT CHECKPOINT REGULATOR"/>
    <property type="match status" value="1"/>
</dbReference>
<sequence>MDHPAGSDKSLLDRLNALKATSVDLEPPLKPVFASTIEPAKSTSRDDALSDRLKSLRSQSGSPIPTATTQPRTSADPDIRESGQDFGSTVVPGSTGVDPLLDTDEQTLEELLAELGSDDQWLEEAAAEFTADEEHRRVTALLEELGTTSPDHASLDNTAPHPHDADGSSDEDDSDGEPMTQEADDILAQAIDETEYEKAYSPGAEPRPTLPLFSGVGLKYADSFNLPAVPSELQDQPDLPDPSQADDFEADITSRMAALKGLGSSGRTLPSAPTSQVDDLGLPVAPTFAPEDRPLKGVYKRCGYTDEDQRTWCIVCLEDGAIHCLGCDDDIYCARCWKEMHVGPRAGYEERGHSWEKFVRDR</sequence>
<proteinExistence type="predicted"/>
<reference evidence="2 3" key="1">
    <citation type="submission" date="2016-07" db="EMBL/GenBank/DDBJ databases">
        <title>Pervasive Adenine N6-methylation of Active Genes in Fungi.</title>
        <authorList>
            <consortium name="DOE Joint Genome Institute"/>
            <person name="Mondo S.J."/>
            <person name="Dannebaum R.O."/>
            <person name="Kuo R.C."/>
            <person name="Labutti K."/>
            <person name="Haridas S."/>
            <person name="Kuo A."/>
            <person name="Salamov A."/>
            <person name="Ahrendt S.R."/>
            <person name="Lipzen A."/>
            <person name="Sullivan W."/>
            <person name="Andreopoulos W.B."/>
            <person name="Clum A."/>
            <person name="Lindquist E."/>
            <person name="Daum C."/>
            <person name="Ramamoorthy G.K."/>
            <person name="Gryganskyi A."/>
            <person name="Culley D."/>
            <person name="Magnuson J.K."/>
            <person name="James T.Y."/>
            <person name="O'Malley M.A."/>
            <person name="Stajich J.E."/>
            <person name="Spatafora J.W."/>
            <person name="Visel A."/>
            <person name="Grigoriev I.V."/>
        </authorList>
    </citation>
    <scope>NUCLEOTIDE SEQUENCE [LARGE SCALE GENOMIC DNA]</scope>
    <source>
        <strain evidence="2 3">CBS 129021</strain>
    </source>
</reference>
<feature type="compositionally biased region" description="Polar residues" evidence="1">
    <location>
        <begin position="146"/>
        <end position="157"/>
    </location>
</feature>
<evidence type="ECO:0000256" key="1">
    <source>
        <dbReference type="SAM" id="MobiDB-lite"/>
    </source>
</evidence>
<feature type="region of interest" description="Disordered" evidence="1">
    <location>
        <begin position="129"/>
        <end position="208"/>
    </location>
</feature>
<dbReference type="GeneID" id="63778826"/>
<dbReference type="EMBL" id="MCFJ01000033">
    <property type="protein sequence ID" value="ORY54581.1"/>
    <property type="molecule type" value="Genomic_DNA"/>
</dbReference>
<feature type="compositionally biased region" description="Basic and acidic residues" evidence="1">
    <location>
        <begin position="43"/>
        <end position="54"/>
    </location>
</feature>
<dbReference type="InParanoid" id="A0A1Y2D5M4"/>
<dbReference type="Pfam" id="PF22586">
    <property type="entry name" value="ANCHR-like_BBOX"/>
    <property type="match status" value="1"/>
</dbReference>
<gene>
    <name evidence="2" type="ORF">BCR38DRAFT_462238</name>
</gene>
<protein>
    <submittedName>
        <fullName evidence="2">Uncharacterized protein</fullName>
    </submittedName>
</protein>
<dbReference type="AlphaFoldDB" id="A0A1Y2D5M4"/>
<dbReference type="STRING" id="1141098.A0A1Y2D5M4"/>
<dbReference type="RefSeq" id="XP_040709269.1">
    <property type="nucleotide sequence ID" value="XM_040862614.1"/>
</dbReference>
<comment type="caution">
    <text evidence="2">The sequence shown here is derived from an EMBL/GenBank/DDBJ whole genome shotgun (WGS) entry which is preliminary data.</text>
</comment>
<evidence type="ECO:0000313" key="2">
    <source>
        <dbReference type="EMBL" id="ORY54581.1"/>
    </source>
</evidence>
<accession>A0A1Y2D5M4</accession>
<dbReference type="OrthoDB" id="5407799at2759"/>
<dbReference type="CDD" id="cd19817">
    <property type="entry name" value="Bbox1_ANCHR-like"/>
    <property type="match status" value="1"/>
</dbReference>
<feature type="compositionally biased region" description="Acidic residues" evidence="1">
    <location>
        <begin position="167"/>
        <end position="176"/>
    </location>
</feature>
<feature type="compositionally biased region" description="Polar residues" evidence="1">
    <location>
        <begin position="56"/>
        <end position="73"/>
    </location>
</feature>
<dbReference type="PANTHER" id="PTHR46603">
    <property type="entry name" value="ABSCISSION/NOCUT CHECKPOINT REGULATOR"/>
    <property type="match status" value="1"/>
</dbReference>
<dbReference type="SUPFAM" id="SSF57845">
    <property type="entry name" value="B-box zinc-binding domain"/>
    <property type="match status" value="1"/>
</dbReference>
<organism evidence="2 3">
    <name type="scientific">Pseudomassariella vexata</name>
    <dbReference type="NCBI Taxonomy" id="1141098"/>
    <lineage>
        <taxon>Eukaryota</taxon>
        <taxon>Fungi</taxon>
        <taxon>Dikarya</taxon>
        <taxon>Ascomycota</taxon>
        <taxon>Pezizomycotina</taxon>
        <taxon>Sordariomycetes</taxon>
        <taxon>Xylariomycetidae</taxon>
        <taxon>Amphisphaeriales</taxon>
        <taxon>Pseudomassariaceae</taxon>
        <taxon>Pseudomassariella</taxon>
    </lineage>
</organism>
<keyword evidence="3" id="KW-1185">Reference proteome</keyword>
<feature type="region of interest" description="Disordered" evidence="1">
    <location>
        <begin position="20"/>
        <end position="101"/>
    </location>
</feature>
<evidence type="ECO:0000313" key="3">
    <source>
        <dbReference type="Proteomes" id="UP000193689"/>
    </source>
</evidence>
<dbReference type="Proteomes" id="UP000193689">
    <property type="component" value="Unassembled WGS sequence"/>
</dbReference>